<dbReference type="EMBL" id="HG994581">
    <property type="protein sequence ID" value="CAF2871308.1"/>
    <property type="molecule type" value="Genomic_DNA"/>
</dbReference>
<organism evidence="1 2">
    <name type="scientific">Lepeophtheirus salmonis</name>
    <name type="common">Salmon louse</name>
    <name type="synonym">Caligus salmonis</name>
    <dbReference type="NCBI Taxonomy" id="72036"/>
    <lineage>
        <taxon>Eukaryota</taxon>
        <taxon>Metazoa</taxon>
        <taxon>Ecdysozoa</taxon>
        <taxon>Arthropoda</taxon>
        <taxon>Crustacea</taxon>
        <taxon>Multicrustacea</taxon>
        <taxon>Hexanauplia</taxon>
        <taxon>Copepoda</taxon>
        <taxon>Siphonostomatoida</taxon>
        <taxon>Caligidae</taxon>
        <taxon>Lepeophtheirus</taxon>
    </lineage>
</organism>
<sequence>MSSVDPKQMREYLDFISGRLYTLKSSVKEAKDPFDVIMVPLLELKHPSELNSPLPPVGIWLRNLICVLDVWINIVLKQKTSNTDKNYKNKQSGPSTLVNLQFDSHSFNDTMPHVPQVMHSTLLDLIDFIRPTYTCTGWFDSMSQQSRISKRVINKMLLHGRKPFEITVCGFGNRKLTLKTSIASFGLSSRGSPNVYSTNTLVSDDRICSDLKPLFIDFGKCSHLKKLDFAIQEDHSYLGLTFSLVYYLLFVTGKIIKHPDSIVLSAALETVFGYVLLGPNSYQIPSKFKPKVLVTNISKKNKDEDELNNLVEKFWTPLLKEEYAKAIRSYEELVFSRKATHEELQEFCNSFQYFISDHPVTREGKQLRKFVLFSILVFRIVSEFDYRINNIVGGTTILMWTTSFHYEIRHVWCEVFAISRNIYGGWNLTKFVSNSSELLDFVSTEDRLIKSFVELKDTSLDGTTMALGIGWYGFNDCFQYQQKSNFPDPLRKYTKKDHSHKNYRTIILELEKSFGMKNSMSLESPSSELRKRSYTPFVMQTSLCTGAWFMFDMRMTVSPEKKKSSSVKLV</sequence>
<name>A0A7R8H5P5_LEPSM</name>
<accession>A0A7R8H5P5</accession>
<evidence type="ECO:0000313" key="1">
    <source>
        <dbReference type="EMBL" id="CAF2871308.1"/>
    </source>
</evidence>
<keyword evidence="2" id="KW-1185">Reference proteome</keyword>
<dbReference type="Proteomes" id="UP000675881">
    <property type="component" value="Chromosome 2"/>
</dbReference>
<proteinExistence type="predicted"/>
<protein>
    <submittedName>
        <fullName evidence="1">(salmon louse) hypothetical protein</fullName>
    </submittedName>
</protein>
<evidence type="ECO:0000313" key="2">
    <source>
        <dbReference type="Proteomes" id="UP000675881"/>
    </source>
</evidence>
<reference evidence="1" key="1">
    <citation type="submission" date="2021-02" db="EMBL/GenBank/DDBJ databases">
        <authorList>
            <person name="Bekaert M."/>
        </authorList>
    </citation>
    <scope>NUCLEOTIDE SEQUENCE</scope>
    <source>
        <strain evidence="1">IoA-00</strain>
    </source>
</reference>
<gene>
    <name evidence="1" type="ORF">LSAA_6862</name>
</gene>
<dbReference type="AlphaFoldDB" id="A0A7R8H5P5"/>